<organism evidence="8 9">
    <name type="scientific">Caerostris darwini</name>
    <dbReference type="NCBI Taxonomy" id="1538125"/>
    <lineage>
        <taxon>Eukaryota</taxon>
        <taxon>Metazoa</taxon>
        <taxon>Ecdysozoa</taxon>
        <taxon>Arthropoda</taxon>
        <taxon>Chelicerata</taxon>
        <taxon>Arachnida</taxon>
        <taxon>Araneae</taxon>
        <taxon>Araneomorphae</taxon>
        <taxon>Entelegynae</taxon>
        <taxon>Araneoidea</taxon>
        <taxon>Araneidae</taxon>
        <taxon>Caerostris</taxon>
    </lineage>
</organism>
<evidence type="ECO:0000313" key="9">
    <source>
        <dbReference type="Proteomes" id="UP001054837"/>
    </source>
</evidence>
<keyword evidence="2" id="KW-0732">Signal</keyword>
<evidence type="ECO:0000259" key="7">
    <source>
        <dbReference type="PROSITE" id="PS50940"/>
    </source>
</evidence>
<evidence type="ECO:0000313" key="8">
    <source>
        <dbReference type="EMBL" id="GIY89826.1"/>
    </source>
</evidence>
<feature type="region of interest" description="Disordered" evidence="6">
    <location>
        <begin position="1"/>
        <end position="66"/>
    </location>
</feature>
<dbReference type="SMART" id="SM00494">
    <property type="entry name" value="ChtBD2"/>
    <property type="match status" value="2"/>
</dbReference>
<dbReference type="Proteomes" id="UP001054837">
    <property type="component" value="Unassembled WGS sequence"/>
</dbReference>
<protein>
    <recommendedName>
        <fullName evidence="7">Chitin-binding type-2 domain-containing protein</fullName>
    </recommendedName>
</protein>
<feature type="domain" description="Chitin-binding type-2" evidence="7">
    <location>
        <begin position="139"/>
        <end position="193"/>
    </location>
</feature>
<evidence type="ECO:0000256" key="5">
    <source>
        <dbReference type="ARBA" id="ARBA00023180"/>
    </source>
</evidence>
<dbReference type="GO" id="GO:0008061">
    <property type="term" value="F:chitin binding"/>
    <property type="evidence" value="ECO:0007669"/>
    <property type="project" value="UniProtKB-KW"/>
</dbReference>
<dbReference type="InterPro" id="IPR051940">
    <property type="entry name" value="Chitin_bind-dev_reg"/>
</dbReference>
<dbReference type="InterPro" id="IPR002557">
    <property type="entry name" value="Chitin-bd_dom"/>
</dbReference>
<keyword evidence="1" id="KW-0147">Chitin-binding</keyword>
<dbReference type="AlphaFoldDB" id="A0AAV4X3J2"/>
<dbReference type="Pfam" id="PF01607">
    <property type="entry name" value="CBM_14"/>
    <property type="match status" value="2"/>
</dbReference>
<reference evidence="8 9" key="1">
    <citation type="submission" date="2021-06" db="EMBL/GenBank/DDBJ databases">
        <title>Caerostris darwini draft genome.</title>
        <authorList>
            <person name="Kono N."/>
            <person name="Arakawa K."/>
        </authorList>
    </citation>
    <scope>NUCLEOTIDE SEQUENCE [LARGE SCALE GENOMIC DNA]</scope>
</reference>
<proteinExistence type="predicted"/>
<keyword evidence="5" id="KW-0325">Glycoprotein</keyword>
<dbReference type="SUPFAM" id="SSF57625">
    <property type="entry name" value="Invertebrate chitin-binding proteins"/>
    <property type="match status" value="2"/>
</dbReference>
<feature type="compositionally biased region" description="Basic and acidic residues" evidence="6">
    <location>
        <begin position="48"/>
        <end position="66"/>
    </location>
</feature>
<evidence type="ECO:0000256" key="1">
    <source>
        <dbReference type="ARBA" id="ARBA00022669"/>
    </source>
</evidence>
<dbReference type="Gene3D" id="2.170.140.10">
    <property type="entry name" value="Chitin binding domain"/>
    <property type="match status" value="2"/>
</dbReference>
<keyword evidence="4" id="KW-1015">Disulfide bond</keyword>
<gene>
    <name evidence="8" type="primary">AVEN_265598_1</name>
    <name evidence="8" type="ORF">CDAR_107551</name>
</gene>
<dbReference type="GO" id="GO:0005576">
    <property type="term" value="C:extracellular region"/>
    <property type="evidence" value="ECO:0007669"/>
    <property type="project" value="InterPro"/>
</dbReference>
<dbReference type="PANTHER" id="PTHR23301:SF0">
    <property type="entry name" value="CHITIN-BINDING TYPE-2 DOMAIN-CONTAINING PROTEIN-RELATED"/>
    <property type="match status" value="1"/>
</dbReference>
<keyword evidence="9" id="KW-1185">Reference proteome</keyword>
<dbReference type="InterPro" id="IPR036508">
    <property type="entry name" value="Chitin-bd_dom_sf"/>
</dbReference>
<dbReference type="PROSITE" id="PS50940">
    <property type="entry name" value="CHIT_BIND_II"/>
    <property type="match status" value="2"/>
</dbReference>
<evidence type="ECO:0000256" key="2">
    <source>
        <dbReference type="ARBA" id="ARBA00022729"/>
    </source>
</evidence>
<evidence type="ECO:0000256" key="6">
    <source>
        <dbReference type="SAM" id="MobiDB-lite"/>
    </source>
</evidence>
<name>A0AAV4X3J2_9ARAC</name>
<sequence length="252" mass="28801">MLLKKNQNHQDAHQVIEEESKSPGATEEESKSPGATEEESKSPVATEEESKSPGATKEESKWGKPEDQKWKCPNDFGYYRHAGNCSNFYQCTDGVPSIKQCPKGLFFNSKLGMCDWAAQVNCLVDQSHLQRHCRRFDRKVDCPLDRSNKPTLHCNMFYDCRTGSPCARRCPNGLYFNTQTSMCDIPANVICKIEDRGSYSLEYMADLCYAKKRDHMADPATEKCYYKCHGHLVMRSCCSKNRVFNERKGRCE</sequence>
<feature type="compositionally biased region" description="Basic and acidic residues" evidence="6">
    <location>
        <begin position="8"/>
        <end position="21"/>
    </location>
</feature>
<accession>A0AAV4X3J2</accession>
<keyword evidence="3" id="KW-0677">Repeat</keyword>
<evidence type="ECO:0000256" key="4">
    <source>
        <dbReference type="ARBA" id="ARBA00023157"/>
    </source>
</evidence>
<comment type="caution">
    <text evidence="8">The sequence shown here is derived from an EMBL/GenBank/DDBJ whole genome shotgun (WGS) entry which is preliminary data.</text>
</comment>
<dbReference type="PANTHER" id="PTHR23301">
    <property type="entry name" value="CHITIN BINDING PERITROPHIN-A"/>
    <property type="match status" value="1"/>
</dbReference>
<evidence type="ECO:0000256" key="3">
    <source>
        <dbReference type="ARBA" id="ARBA00022737"/>
    </source>
</evidence>
<feature type="domain" description="Chitin-binding type-2" evidence="7">
    <location>
        <begin position="69"/>
        <end position="124"/>
    </location>
</feature>
<dbReference type="EMBL" id="BPLQ01015701">
    <property type="protein sequence ID" value="GIY89826.1"/>
    <property type="molecule type" value="Genomic_DNA"/>
</dbReference>